<dbReference type="EMBL" id="BAABGU010000010">
    <property type="protein sequence ID" value="GAA4568442.1"/>
    <property type="molecule type" value="Genomic_DNA"/>
</dbReference>
<evidence type="ECO:0000313" key="3">
    <source>
        <dbReference type="Proteomes" id="UP001500307"/>
    </source>
</evidence>
<dbReference type="PROSITE" id="PS51257">
    <property type="entry name" value="PROKAR_LIPOPROTEIN"/>
    <property type="match status" value="1"/>
</dbReference>
<dbReference type="InterPro" id="IPR011010">
    <property type="entry name" value="DNA_brk_join_enz"/>
</dbReference>
<reference evidence="3" key="1">
    <citation type="journal article" date="2019" name="Int. J. Syst. Evol. Microbiol.">
        <title>The Global Catalogue of Microorganisms (GCM) 10K type strain sequencing project: providing services to taxonomists for standard genome sequencing and annotation.</title>
        <authorList>
            <consortium name="The Broad Institute Genomics Platform"/>
            <consortium name="The Broad Institute Genome Sequencing Center for Infectious Disease"/>
            <person name="Wu L."/>
            <person name="Ma J."/>
        </authorList>
    </citation>
    <scope>NUCLEOTIDE SEQUENCE [LARGE SCALE GENOMIC DNA]</scope>
    <source>
        <strain evidence="3">JCM 3175</strain>
    </source>
</reference>
<organism evidence="2 3">
    <name type="scientific">Micromonospora coerulea</name>
    <dbReference type="NCBI Taxonomy" id="47856"/>
    <lineage>
        <taxon>Bacteria</taxon>
        <taxon>Bacillati</taxon>
        <taxon>Actinomycetota</taxon>
        <taxon>Actinomycetes</taxon>
        <taxon>Micromonosporales</taxon>
        <taxon>Micromonosporaceae</taxon>
        <taxon>Micromonospora</taxon>
    </lineage>
</organism>
<dbReference type="Proteomes" id="UP001500307">
    <property type="component" value="Unassembled WGS sequence"/>
</dbReference>
<keyword evidence="3" id="KW-1185">Reference proteome</keyword>
<protein>
    <recommendedName>
        <fullName evidence="4">Tyr recombinase domain-containing protein</fullName>
    </recommendedName>
</protein>
<accession>A0ABP8SGY8</accession>
<evidence type="ECO:0008006" key="4">
    <source>
        <dbReference type="Google" id="ProtNLM"/>
    </source>
</evidence>
<dbReference type="Gene3D" id="1.10.443.10">
    <property type="entry name" value="Intergrase catalytic core"/>
    <property type="match status" value="1"/>
</dbReference>
<proteinExistence type="predicted"/>
<keyword evidence="1" id="KW-0233">DNA recombination</keyword>
<comment type="caution">
    <text evidence="2">The sequence shown here is derived from an EMBL/GenBank/DDBJ whole genome shotgun (WGS) entry which is preliminary data.</text>
</comment>
<sequence length="105" mass="12246">MATRYRAAIWLGAGQGCRLGEVLDALRHLFATTLITNHVEPQMLQRMLRHKTLRIAQETYVHWWPKRDRPAASWERSCGRPSGAKIKPDLYRRCTSQSTGMRNRR</sequence>
<gene>
    <name evidence="2" type="ORF">GCM10023176_22850</name>
</gene>
<evidence type="ECO:0000313" key="2">
    <source>
        <dbReference type="EMBL" id="GAA4568442.1"/>
    </source>
</evidence>
<dbReference type="InterPro" id="IPR013762">
    <property type="entry name" value="Integrase-like_cat_sf"/>
</dbReference>
<name>A0ABP8SGY8_9ACTN</name>
<dbReference type="SUPFAM" id="SSF56349">
    <property type="entry name" value="DNA breaking-rejoining enzymes"/>
    <property type="match status" value="1"/>
</dbReference>
<evidence type="ECO:0000256" key="1">
    <source>
        <dbReference type="ARBA" id="ARBA00023172"/>
    </source>
</evidence>